<keyword evidence="3" id="KW-1185">Reference proteome</keyword>
<protein>
    <submittedName>
        <fullName evidence="2">Uncharacterized protein</fullName>
    </submittedName>
</protein>
<evidence type="ECO:0000313" key="2">
    <source>
        <dbReference type="EMBL" id="KAF9510875.1"/>
    </source>
</evidence>
<dbReference type="AlphaFoldDB" id="A0A9P6ARY5"/>
<feature type="transmembrane region" description="Helical" evidence="1">
    <location>
        <begin position="18"/>
        <end position="39"/>
    </location>
</feature>
<dbReference type="OrthoDB" id="3263265at2759"/>
<evidence type="ECO:0000256" key="1">
    <source>
        <dbReference type="SAM" id="Phobius"/>
    </source>
</evidence>
<proteinExistence type="predicted"/>
<gene>
    <name evidence="2" type="ORF">BS47DRAFT_1347356</name>
</gene>
<evidence type="ECO:0000313" key="3">
    <source>
        <dbReference type="Proteomes" id="UP000886523"/>
    </source>
</evidence>
<reference evidence="2" key="1">
    <citation type="journal article" date="2020" name="Nat. Commun.">
        <title>Large-scale genome sequencing of mycorrhizal fungi provides insights into the early evolution of symbiotic traits.</title>
        <authorList>
            <person name="Miyauchi S."/>
            <person name="Kiss E."/>
            <person name="Kuo A."/>
            <person name="Drula E."/>
            <person name="Kohler A."/>
            <person name="Sanchez-Garcia M."/>
            <person name="Morin E."/>
            <person name="Andreopoulos B."/>
            <person name="Barry K.W."/>
            <person name="Bonito G."/>
            <person name="Buee M."/>
            <person name="Carver A."/>
            <person name="Chen C."/>
            <person name="Cichocki N."/>
            <person name="Clum A."/>
            <person name="Culley D."/>
            <person name="Crous P.W."/>
            <person name="Fauchery L."/>
            <person name="Girlanda M."/>
            <person name="Hayes R.D."/>
            <person name="Keri Z."/>
            <person name="LaButti K."/>
            <person name="Lipzen A."/>
            <person name="Lombard V."/>
            <person name="Magnuson J."/>
            <person name="Maillard F."/>
            <person name="Murat C."/>
            <person name="Nolan M."/>
            <person name="Ohm R.A."/>
            <person name="Pangilinan J."/>
            <person name="Pereira M.F."/>
            <person name="Perotto S."/>
            <person name="Peter M."/>
            <person name="Pfister S."/>
            <person name="Riley R."/>
            <person name="Sitrit Y."/>
            <person name="Stielow J.B."/>
            <person name="Szollosi G."/>
            <person name="Zifcakova L."/>
            <person name="Stursova M."/>
            <person name="Spatafora J.W."/>
            <person name="Tedersoo L."/>
            <person name="Vaario L.M."/>
            <person name="Yamada A."/>
            <person name="Yan M."/>
            <person name="Wang P."/>
            <person name="Xu J."/>
            <person name="Bruns T."/>
            <person name="Baldrian P."/>
            <person name="Vilgalys R."/>
            <person name="Dunand C."/>
            <person name="Henrissat B."/>
            <person name="Grigoriev I.V."/>
            <person name="Hibbett D."/>
            <person name="Nagy L.G."/>
            <person name="Martin F.M."/>
        </authorList>
    </citation>
    <scope>NUCLEOTIDE SEQUENCE</scope>
    <source>
        <strain evidence="2">UP504</strain>
    </source>
</reference>
<comment type="caution">
    <text evidence="2">The sequence shown here is derived from an EMBL/GenBank/DDBJ whole genome shotgun (WGS) entry which is preliminary data.</text>
</comment>
<keyword evidence="1" id="KW-0812">Transmembrane</keyword>
<accession>A0A9P6ARY5</accession>
<dbReference type="EMBL" id="MU129008">
    <property type="protein sequence ID" value="KAF9510875.1"/>
    <property type="molecule type" value="Genomic_DNA"/>
</dbReference>
<sequence length="75" mass="8601">QSPIPTSRIVPGSFHSKVVLTASIGGILVLVTTTVFLAFKIKRCLREREAHRRRHRRDNRLKAGTGSYWKRMVSR</sequence>
<name>A0A9P6ARY5_9AGAM</name>
<keyword evidence="1" id="KW-0472">Membrane</keyword>
<organism evidence="2 3">
    <name type="scientific">Hydnum rufescens UP504</name>
    <dbReference type="NCBI Taxonomy" id="1448309"/>
    <lineage>
        <taxon>Eukaryota</taxon>
        <taxon>Fungi</taxon>
        <taxon>Dikarya</taxon>
        <taxon>Basidiomycota</taxon>
        <taxon>Agaricomycotina</taxon>
        <taxon>Agaricomycetes</taxon>
        <taxon>Cantharellales</taxon>
        <taxon>Hydnaceae</taxon>
        <taxon>Hydnum</taxon>
    </lineage>
</organism>
<dbReference type="Proteomes" id="UP000886523">
    <property type="component" value="Unassembled WGS sequence"/>
</dbReference>
<feature type="non-terminal residue" evidence="2">
    <location>
        <position position="1"/>
    </location>
</feature>
<keyword evidence="1" id="KW-1133">Transmembrane helix</keyword>